<dbReference type="OrthoDB" id="17560at2759"/>
<comment type="caution">
    <text evidence="2">The sequence shown here is derived from an EMBL/GenBank/DDBJ whole genome shotgun (WGS) entry which is preliminary data.</text>
</comment>
<dbReference type="GO" id="GO:0016787">
    <property type="term" value="F:hydrolase activity"/>
    <property type="evidence" value="ECO:0007669"/>
    <property type="project" value="InterPro"/>
</dbReference>
<dbReference type="EMBL" id="CM035409">
    <property type="protein sequence ID" value="KAH7439948.1"/>
    <property type="molecule type" value="Genomic_DNA"/>
</dbReference>
<sequence>MYVVSTPDSKAPACPGLTVFSTSSPGMAGPQCCTPGPGAEHCCIGKEENCGSLVAYITSHHTPTAGILLVNDIFGFEAPLLRKLADTLASYGYYVVVPDFFNKDPYVPPSTGDWSAGFGGWIKNHQALDSVEAAKGVVKCILDKGLPCVGAVGFCWGAKVVVQLAKGNELKAAVLAHPSFVTVEDIHDVKTPIAILAAEIDQTTPPALAEKFADVLKSKPEVESFVHIYPKVAHGWTCRYNPESPEEVANAAEAHNKMIEWFGKYLH</sequence>
<gene>
    <name evidence="2" type="ORF">KP509_04G083800</name>
</gene>
<dbReference type="OMA" id="IKHREAV"/>
<proteinExistence type="predicted"/>
<evidence type="ECO:0000313" key="3">
    <source>
        <dbReference type="Proteomes" id="UP000825935"/>
    </source>
</evidence>
<dbReference type="Pfam" id="PF01738">
    <property type="entry name" value="DLH"/>
    <property type="match status" value="1"/>
</dbReference>
<organism evidence="2 3">
    <name type="scientific">Ceratopteris richardii</name>
    <name type="common">Triangle waterfern</name>
    <dbReference type="NCBI Taxonomy" id="49495"/>
    <lineage>
        <taxon>Eukaryota</taxon>
        <taxon>Viridiplantae</taxon>
        <taxon>Streptophyta</taxon>
        <taxon>Embryophyta</taxon>
        <taxon>Tracheophyta</taxon>
        <taxon>Polypodiopsida</taxon>
        <taxon>Polypodiidae</taxon>
        <taxon>Polypodiales</taxon>
        <taxon>Pteridineae</taxon>
        <taxon>Pteridaceae</taxon>
        <taxon>Parkerioideae</taxon>
        <taxon>Ceratopteris</taxon>
    </lineage>
</organism>
<evidence type="ECO:0000259" key="1">
    <source>
        <dbReference type="Pfam" id="PF01738"/>
    </source>
</evidence>
<protein>
    <recommendedName>
        <fullName evidence="1">Dienelactone hydrolase domain-containing protein</fullName>
    </recommendedName>
</protein>
<dbReference type="AlphaFoldDB" id="A0A8T2UZ14"/>
<reference evidence="2" key="1">
    <citation type="submission" date="2021-08" db="EMBL/GenBank/DDBJ databases">
        <title>WGS assembly of Ceratopteris richardii.</title>
        <authorList>
            <person name="Marchant D.B."/>
            <person name="Chen G."/>
            <person name="Jenkins J."/>
            <person name="Shu S."/>
            <person name="Leebens-Mack J."/>
            <person name="Grimwood J."/>
            <person name="Schmutz J."/>
            <person name="Soltis P."/>
            <person name="Soltis D."/>
            <person name="Chen Z.-H."/>
        </authorList>
    </citation>
    <scope>NUCLEOTIDE SEQUENCE</scope>
    <source>
        <strain evidence="2">Whitten #5841</strain>
        <tissue evidence="2">Leaf</tissue>
    </source>
</reference>
<name>A0A8T2UZ14_CERRI</name>
<feature type="domain" description="Dienelactone hydrolase" evidence="1">
    <location>
        <begin position="56"/>
        <end position="266"/>
    </location>
</feature>
<dbReference type="InterPro" id="IPR002925">
    <property type="entry name" value="Dienelactn_hydro"/>
</dbReference>
<dbReference type="SUPFAM" id="SSF53474">
    <property type="entry name" value="alpha/beta-Hydrolases"/>
    <property type="match status" value="1"/>
</dbReference>
<evidence type="ECO:0000313" key="2">
    <source>
        <dbReference type="EMBL" id="KAH7439948.1"/>
    </source>
</evidence>
<dbReference type="Proteomes" id="UP000825935">
    <property type="component" value="Chromosome 4"/>
</dbReference>
<dbReference type="PANTHER" id="PTHR17630:SF44">
    <property type="entry name" value="PROTEIN AIM2"/>
    <property type="match status" value="1"/>
</dbReference>
<accession>A0A8T2UZ14</accession>
<dbReference type="Gene3D" id="3.40.50.1820">
    <property type="entry name" value="alpha/beta hydrolase"/>
    <property type="match status" value="1"/>
</dbReference>
<dbReference type="InterPro" id="IPR029058">
    <property type="entry name" value="AB_hydrolase_fold"/>
</dbReference>
<keyword evidence="3" id="KW-1185">Reference proteome</keyword>
<dbReference type="PANTHER" id="PTHR17630">
    <property type="entry name" value="DIENELACTONE HYDROLASE"/>
    <property type="match status" value="1"/>
</dbReference>